<dbReference type="InterPro" id="IPR051718">
    <property type="entry name" value="ARF_GTPase-activating"/>
</dbReference>
<gene>
    <name evidence="4" type="ORF">PDE_08948</name>
</gene>
<dbReference type="InterPro" id="IPR037278">
    <property type="entry name" value="ARFGAP/RecO"/>
</dbReference>
<dbReference type="EMBL" id="KB644415">
    <property type="protein sequence ID" value="EPS33986.1"/>
    <property type="molecule type" value="Genomic_DNA"/>
</dbReference>
<evidence type="ECO:0000313" key="4">
    <source>
        <dbReference type="EMBL" id="EPS33986.1"/>
    </source>
</evidence>
<dbReference type="FunFam" id="1.10.220.150:FF:000010">
    <property type="entry name" value="Stromal membrane-associated protein"/>
    <property type="match status" value="1"/>
</dbReference>
<feature type="domain" description="Arf-GAP" evidence="3">
    <location>
        <begin position="14"/>
        <end position="131"/>
    </location>
</feature>
<evidence type="ECO:0000313" key="5">
    <source>
        <dbReference type="Proteomes" id="UP000019376"/>
    </source>
</evidence>
<protein>
    <recommendedName>
        <fullName evidence="3">Arf-GAP domain-containing protein</fullName>
    </recommendedName>
</protein>
<feature type="compositionally biased region" description="Low complexity" evidence="2">
    <location>
        <begin position="415"/>
        <end position="428"/>
    </location>
</feature>
<feature type="region of interest" description="Disordered" evidence="2">
    <location>
        <begin position="386"/>
        <end position="455"/>
    </location>
</feature>
<feature type="compositionally biased region" description="Low complexity" evidence="2">
    <location>
        <begin position="158"/>
        <end position="176"/>
    </location>
</feature>
<keyword evidence="5" id="KW-1185">Reference proteome</keyword>
<feature type="region of interest" description="Disordered" evidence="2">
    <location>
        <begin position="467"/>
        <end position="568"/>
    </location>
</feature>
<keyword evidence="1" id="KW-0863">Zinc-finger</keyword>
<dbReference type="Proteomes" id="UP000019376">
    <property type="component" value="Unassembled WGS sequence"/>
</dbReference>
<dbReference type="PRINTS" id="PR00405">
    <property type="entry name" value="REVINTRACTNG"/>
</dbReference>
<evidence type="ECO:0000256" key="1">
    <source>
        <dbReference type="PROSITE-ProRule" id="PRU00288"/>
    </source>
</evidence>
<feature type="compositionally biased region" description="Low complexity" evidence="2">
    <location>
        <begin position="227"/>
        <end position="246"/>
    </location>
</feature>
<dbReference type="Pfam" id="PF01412">
    <property type="entry name" value="ArfGap"/>
    <property type="match status" value="1"/>
</dbReference>
<keyword evidence="1" id="KW-0862">Zinc</keyword>
<feature type="compositionally biased region" description="Pro residues" evidence="2">
    <location>
        <begin position="197"/>
        <end position="208"/>
    </location>
</feature>
<feature type="compositionally biased region" description="Low complexity" evidence="2">
    <location>
        <begin position="386"/>
        <end position="402"/>
    </location>
</feature>
<dbReference type="STRING" id="933388.S7ZYV0"/>
<organism evidence="4 5">
    <name type="scientific">Penicillium oxalicum (strain 114-2 / CGMCC 5302)</name>
    <name type="common">Penicillium decumbens</name>
    <dbReference type="NCBI Taxonomy" id="933388"/>
    <lineage>
        <taxon>Eukaryota</taxon>
        <taxon>Fungi</taxon>
        <taxon>Dikarya</taxon>
        <taxon>Ascomycota</taxon>
        <taxon>Pezizomycotina</taxon>
        <taxon>Eurotiomycetes</taxon>
        <taxon>Eurotiomycetidae</taxon>
        <taxon>Eurotiales</taxon>
        <taxon>Aspergillaceae</taxon>
        <taxon>Penicillium</taxon>
    </lineage>
</organism>
<keyword evidence="1" id="KW-0479">Metal-binding</keyword>
<dbReference type="InterPro" id="IPR044732">
    <property type="entry name" value="ArfGAP_SMAP1-like"/>
</dbReference>
<dbReference type="GO" id="GO:0008270">
    <property type="term" value="F:zinc ion binding"/>
    <property type="evidence" value="ECO:0007669"/>
    <property type="project" value="UniProtKB-KW"/>
</dbReference>
<dbReference type="Gene3D" id="1.10.220.150">
    <property type="entry name" value="Arf GTPase activating protein"/>
    <property type="match status" value="1"/>
</dbReference>
<name>S7ZYV0_PENO1</name>
<feature type="compositionally biased region" description="Low complexity" evidence="2">
    <location>
        <begin position="445"/>
        <end position="455"/>
    </location>
</feature>
<dbReference type="SUPFAM" id="SSF57863">
    <property type="entry name" value="ArfGap/RecO-like zinc finger"/>
    <property type="match status" value="1"/>
</dbReference>
<feature type="region of interest" description="Disordered" evidence="2">
    <location>
        <begin position="263"/>
        <end position="352"/>
    </location>
</feature>
<dbReference type="PhylomeDB" id="S7ZYV0"/>
<evidence type="ECO:0000256" key="2">
    <source>
        <dbReference type="SAM" id="MobiDB-lite"/>
    </source>
</evidence>
<feature type="compositionally biased region" description="Pro residues" evidence="2">
    <location>
        <begin position="480"/>
        <end position="490"/>
    </location>
</feature>
<dbReference type="HOGENOM" id="CLU_023062_3_3_1"/>
<dbReference type="GO" id="GO:0005096">
    <property type="term" value="F:GTPase activator activity"/>
    <property type="evidence" value="ECO:0007669"/>
    <property type="project" value="InterPro"/>
</dbReference>
<dbReference type="InterPro" id="IPR038508">
    <property type="entry name" value="ArfGAP_dom_sf"/>
</dbReference>
<evidence type="ECO:0000259" key="3">
    <source>
        <dbReference type="PROSITE" id="PS50115"/>
    </source>
</evidence>
<feature type="compositionally biased region" description="Polar residues" evidence="2">
    <location>
        <begin position="429"/>
        <end position="442"/>
    </location>
</feature>
<feature type="region of interest" description="Disordered" evidence="2">
    <location>
        <begin position="153"/>
        <end position="249"/>
    </location>
</feature>
<dbReference type="OrthoDB" id="10266696at2759"/>
<feature type="compositionally biased region" description="Low complexity" evidence="2">
    <location>
        <begin position="535"/>
        <end position="553"/>
    </location>
</feature>
<dbReference type="AlphaFoldDB" id="S7ZYV0"/>
<dbReference type="GO" id="GO:0005737">
    <property type="term" value="C:cytoplasm"/>
    <property type="evidence" value="ECO:0007669"/>
    <property type="project" value="TreeGrafter"/>
</dbReference>
<dbReference type="PANTHER" id="PTHR45705:SF1">
    <property type="entry name" value="FI20236P1"/>
    <property type="match status" value="1"/>
</dbReference>
<feature type="compositionally biased region" description="Polar residues" evidence="2">
    <location>
        <begin position="504"/>
        <end position="521"/>
    </location>
</feature>
<dbReference type="eggNOG" id="KOG0703">
    <property type="taxonomic scope" value="Eukaryota"/>
</dbReference>
<dbReference type="InterPro" id="IPR001164">
    <property type="entry name" value="ArfGAP_dom"/>
</dbReference>
<accession>S7ZYV0</accession>
<dbReference type="PROSITE" id="PS50115">
    <property type="entry name" value="ARFGAP"/>
    <property type="match status" value="1"/>
</dbReference>
<sequence>MSRRATPGQAAQNQQVIKSLLKLECNKLCADCKRNKHPRWASWNLGIFICIRCSGIHRGMGTHISRVKSVDLDAWTDEQLQSVIRWGNGRANKYWEAKLAQGHVPSESKIENFIRTKYEAKRWVMDGGMPDPSTLDEGDDDVPLAVVQEKAKIERSASQRIAPPSQPSASRQQPQIDLFGDDIIAAPPRPSTTEPNPRAPPRQAPPPAQQKTHKPADSLLGLDFFGSAQPAPSSRPSSTASTPAASIGMSRPDLKQSILSLYSKPQPAPAPHARNNSFGDLASPAPSTSSNMGGLTDAFSGLSFPTTTSPPPAKPAEKPSPFANLASFSNTKSTPAAPRVTSPSGSASGDLFESLASPTLSAHNSQSRTASISSGQDFGFGGFSSATAKSAKPNPPSSSLSNDLFGLSSPPPAPAASAAPPRPSVSSPQQEMSSAFNLNSPPIRSPSLSKPAAPAVSAATASAMTASMDPWGSSAWGTPDPVPASTPAPAGPSTSSMMRIPDTLTANDISSGWSTSSTAKPTPTVAADEDFGGWTSAAPVSSTTTATTSSKSAGGFGGADDLFSNVWE</sequence>
<proteinExistence type="predicted"/>
<dbReference type="PANTHER" id="PTHR45705">
    <property type="entry name" value="FI20236P1"/>
    <property type="match status" value="1"/>
</dbReference>
<reference evidence="4 5" key="1">
    <citation type="journal article" date="2013" name="PLoS ONE">
        <title>Genomic and secretomic analyses reveal unique features of the lignocellulolytic enzyme system of Penicillium decumbens.</title>
        <authorList>
            <person name="Liu G."/>
            <person name="Zhang L."/>
            <person name="Wei X."/>
            <person name="Zou G."/>
            <person name="Qin Y."/>
            <person name="Ma L."/>
            <person name="Li J."/>
            <person name="Zheng H."/>
            <person name="Wang S."/>
            <person name="Wang C."/>
            <person name="Xun L."/>
            <person name="Zhao G.-P."/>
            <person name="Zhou Z."/>
            <person name="Qu Y."/>
        </authorList>
    </citation>
    <scope>NUCLEOTIDE SEQUENCE [LARGE SCALE GENOMIC DNA]</scope>
    <source>
        <strain evidence="5">114-2 / CGMCC 5302</strain>
    </source>
</reference>
<dbReference type="SMART" id="SM00105">
    <property type="entry name" value="ArfGap"/>
    <property type="match status" value="1"/>
</dbReference>
<dbReference type="CDD" id="cd08839">
    <property type="entry name" value="ArfGap_SMAP"/>
    <property type="match status" value="1"/>
</dbReference>